<protein>
    <submittedName>
        <fullName evidence="1">Uncharacterized protein</fullName>
    </submittedName>
</protein>
<dbReference type="AlphaFoldDB" id="A0A0A9CDC8"/>
<reference evidence="1" key="2">
    <citation type="journal article" date="2015" name="Data Brief">
        <title>Shoot transcriptome of the giant reed, Arundo donax.</title>
        <authorList>
            <person name="Barrero R.A."/>
            <person name="Guerrero F.D."/>
            <person name="Moolhuijzen P."/>
            <person name="Goolsby J.A."/>
            <person name="Tidwell J."/>
            <person name="Bellgard S.E."/>
            <person name="Bellgard M.I."/>
        </authorList>
    </citation>
    <scope>NUCLEOTIDE SEQUENCE</scope>
    <source>
        <tissue evidence="1">Shoot tissue taken approximately 20 cm above the soil surface</tissue>
    </source>
</reference>
<dbReference type="EMBL" id="GBRH01223571">
    <property type="protein sequence ID" value="JAD74324.1"/>
    <property type="molecule type" value="Transcribed_RNA"/>
</dbReference>
<sequence length="34" mass="3575">MVYIPLQAKDLDLAMASASGVGFKCPMGSEALEM</sequence>
<name>A0A0A9CDC8_ARUDO</name>
<reference evidence="1" key="1">
    <citation type="submission" date="2014-09" db="EMBL/GenBank/DDBJ databases">
        <authorList>
            <person name="Magalhaes I.L.F."/>
            <person name="Oliveira U."/>
            <person name="Santos F.R."/>
            <person name="Vidigal T.H.D.A."/>
            <person name="Brescovit A.D."/>
            <person name="Santos A.J."/>
        </authorList>
    </citation>
    <scope>NUCLEOTIDE SEQUENCE</scope>
    <source>
        <tissue evidence="1">Shoot tissue taken approximately 20 cm above the soil surface</tissue>
    </source>
</reference>
<evidence type="ECO:0000313" key="1">
    <source>
        <dbReference type="EMBL" id="JAD74324.1"/>
    </source>
</evidence>
<proteinExistence type="predicted"/>
<accession>A0A0A9CDC8</accession>
<organism evidence="1">
    <name type="scientific">Arundo donax</name>
    <name type="common">Giant reed</name>
    <name type="synonym">Donax arundinaceus</name>
    <dbReference type="NCBI Taxonomy" id="35708"/>
    <lineage>
        <taxon>Eukaryota</taxon>
        <taxon>Viridiplantae</taxon>
        <taxon>Streptophyta</taxon>
        <taxon>Embryophyta</taxon>
        <taxon>Tracheophyta</taxon>
        <taxon>Spermatophyta</taxon>
        <taxon>Magnoliopsida</taxon>
        <taxon>Liliopsida</taxon>
        <taxon>Poales</taxon>
        <taxon>Poaceae</taxon>
        <taxon>PACMAD clade</taxon>
        <taxon>Arundinoideae</taxon>
        <taxon>Arundineae</taxon>
        <taxon>Arundo</taxon>
    </lineage>
</organism>